<comment type="caution">
    <text evidence="2">The sequence shown here is derived from an EMBL/GenBank/DDBJ whole genome shotgun (WGS) entry which is preliminary data.</text>
</comment>
<reference evidence="3" key="2">
    <citation type="submission" date="2013-04" db="EMBL/GenBank/DDBJ databases">
        <title>Bisphenol A degrading Sphingobium sp. strain BiD32.</title>
        <authorList>
            <person name="Nielsen J.L."/>
            <person name="Zhou N.A."/>
            <person name="Kjeldal H."/>
        </authorList>
    </citation>
    <scope>NUCLEOTIDE SEQUENCE [LARGE SCALE GENOMIC DNA]</scope>
    <source>
        <strain evidence="3">BiD32</strain>
    </source>
</reference>
<evidence type="ECO:0000256" key="1">
    <source>
        <dbReference type="SAM" id="Phobius"/>
    </source>
</evidence>
<dbReference type="AlphaFoldDB" id="N1MVN0"/>
<evidence type="ECO:0000313" key="3">
    <source>
        <dbReference type="Proteomes" id="UP000013201"/>
    </source>
</evidence>
<keyword evidence="1" id="KW-1133">Transmembrane helix</keyword>
<organism evidence="2 3">
    <name type="scientific">Sphingobium indicum BiD32</name>
    <dbReference type="NCBI Taxonomy" id="1301087"/>
    <lineage>
        <taxon>Bacteria</taxon>
        <taxon>Pseudomonadati</taxon>
        <taxon>Pseudomonadota</taxon>
        <taxon>Alphaproteobacteria</taxon>
        <taxon>Sphingomonadales</taxon>
        <taxon>Sphingomonadaceae</taxon>
        <taxon>Sphingobium</taxon>
    </lineage>
</organism>
<accession>N1MVN0</accession>
<keyword evidence="1" id="KW-0472">Membrane</keyword>
<dbReference type="Proteomes" id="UP000013201">
    <property type="component" value="Unassembled WGS sequence"/>
</dbReference>
<sequence>MDIGADDCGNDRAAAPDPGKLDRRFGIGTIAIGFAFQDFFQNFLAGILIRSASKDAHLRRD</sequence>
<reference evidence="2 3" key="1">
    <citation type="submission" date="2013-03" db="EMBL/GenBank/DDBJ databases">
        <authorList>
            <person name="Le V."/>
        </authorList>
    </citation>
    <scope>NUCLEOTIDE SEQUENCE [LARGE SCALE GENOMIC DNA]</scope>
    <source>
        <strain evidence="2 3">BiD32</strain>
    </source>
</reference>
<keyword evidence="3" id="KW-1185">Reference proteome</keyword>
<dbReference type="EMBL" id="CAVK010000213">
    <property type="protein sequence ID" value="CCW19632.1"/>
    <property type="molecule type" value="Genomic_DNA"/>
</dbReference>
<proteinExistence type="predicted"/>
<evidence type="ECO:0000313" key="2">
    <source>
        <dbReference type="EMBL" id="CCW19632.1"/>
    </source>
</evidence>
<feature type="transmembrane region" description="Helical" evidence="1">
    <location>
        <begin position="25"/>
        <end position="49"/>
    </location>
</feature>
<gene>
    <name evidence="2" type="ORF">EBBID32_40010</name>
</gene>
<protein>
    <submittedName>
        <fullName evidence="2">Potassium efflux system KefA protein / Small-conductance mechanosensitive channel</fullName>
    </submittedName>
</protein>
<dbReference type="Gene3D" id="1.10.287.1260">
    <property type="match status" value="1"/>
</dbReference>
<name>N1MVN0_9SPHN</name>
<keyword evidence="1" id="KW-0812">Transmembrane</keyword>